<sequence length="94" mass="11208">MAFEALEKALGDIMQYKVDIVMEIINSFRLLKYCKIECISKREKETKEFVDRLFSLFNEYVMSFFLGDEKAYLNFDSTLKDDDNIIIQLDWLTI</sequence>
<evidence type="ECO:0000313" key="2">
    <source>
        <dbReference type="Proteomes" id="UP000257109"/>
    </source>
</evidence>
<proteinExistence type="predicted"/>
<comment type="caution">
    <text evidence="1">The sequence shown here is derived from an EMBL/GenBank/DDBJ whole genome shotgun (WGS) entry which is preliminary data.</text>
</comment>
<reference evidence="1" key="1">
    <citation type="submission" date="2018-05" db="EMBL/GenBank/DDBJ databases">
        <title>Draft genome of Mucuna pruriens seed.</title>
        <authorList>
            <person name="Nnadi N.E."/>
            <person name="Vos R."/>
            <person name="Hasami M.H."/>
            <person name="Devisetty U.K."/>
            <person name="Aguiy J.C."/>
        </authorList>
    </citation>
    <scope>NUCLEOTIDE SEQUENCE [LARGE SCALE GENOMIC DNA]</scope>
    <source>
        <strain evidence="1">JCA_2017</strain>
    </source>
</reference>
<name>A0A371I246_MUCPR</name>
<evidence type="ECO:0000313" key="1">
    <source>
        <dbReference type="EMBL" id="RDY09091.1"/>
    </source>
</evidence>
<organism evidence="1 2">
    <name type="scientific">Mucuna pruriens</name>
    <name type="common">Velvet bean</name>
    <name type="synonym">Dolichos pruriens</name>
    <dbReference type="NCBI Taxonomy" id="157652"/>
    <lineage>
        <taxon>Eukaryota</taxon>
        <taxon>Viridiplantae</taxon>
        <taxon>Streptophyta</taxon>
        <taxon>Embryophyta</taxon>
        <taxon>Tracheophyta</taxon>
        <taxon>Spermatophyta</taxon>
        <taxon>Magnoliopsida</taxon>
        <taxon>eudicotyledons</taxon>
        <taxon>Gunneridae</taxon>
        <taxon>Pentapetalae</taxon>
        <taxon>rosids</taxon>
        <taxon>fabids</taxon>
        <taxon>Fabales</taxon>
        <taxon>Fabaceae</taxon>
        <taxon>Papilionoideae</taxon>
        <taxon>50 kb inversion clade</taxon>
        <taxon>NPAAA clade</taxon>
        <taxon>indigoferoid/millettioid clade</taxon>
        <taxon>Phaseoleae</taxon>
        <taxon>Mucuna</taxon>
    </lineage>
</organism>
<dbReference type="AlphaFoldDB" id="A0A371I246"/>
<accession>A0A371I246</accession>
<dbReference type="EMBL" id="QJKJ01001128">
    <property type="protein sequence ID" value="RDY09091.1"/>
    <property type="molecule type" value="Genomic_DNA"/>
</dbReference>
<dbReference type="Proteomes" id="UP000257109">
    <property type="component" value="Unassembled WGS sequence"/>
</dbReference>
<gene>
    <name evidence="1" type="ORF">CR513_06603</name>
</gene>
<keyword evidence="2" id="KW-1185">Reference proteome</keyword>
<feature type="non-terminal residue" evidence="1">
    <location>
        <position position="1"/>
    </location>
</feature>
<protein>
    <submittedName>
        <fullName evidence="1">Uncharacterized protein</fullName>
    </submittedName>
</protein>